<protein>
    <submittedName>
        <fullName evidence="3">CHRD domain-containing protein</fullName>
    </submittedName>
</protein>
<evidence type="ECO:0000259" key="2">
    <source>
        <dbReference type="PROSITE" id="PS50933"/>
    </source>
</evidence>
<proteinExistence type="predicted"/>
<accession>A0A853IJJ8</accession>
<reference evidence="3 4" key="1">
    <citation type="submission" date="2020-07" db="EMBL/GenBank/DDBJ databases">
        <authorList>
            <person name="Maaloum M."/>
        </authorList>
    </citation>
    <scope>NUCLEOTIDE SEQUENCE [LARGE SCALE GENOMIC DNA]</scope>
    <source>
        <strain evidence="3 4">GCS-AN-3</strain>
    </source>
</reference>
<evidence type="ECO:0000313" key="4">
    <source>
        <dbReference type="Proteomes" id="UP000589716"/>
    </source>
</evidence>
<feature type="domain" description="CHRD" evidence="2">
    <location>
        <begin position="46"/>
        <end position="168"/>
    </location>
</feature>
<dbReference type="Proteomes" id="UP000589716">
    <property type="component" value="Unassembled WGS sequence"/>
</dbReference>
<name>A0A853IJJ8_9BURK</name>
<feature type="region of interest" description="Disordered" evidence="1">
    <location>
        <begin position="1"/>
        <end position="42"/>
    </location>
</feature>
<gene>
    <name evidence="3" type="ORF">H0I39_02125</name>
</gene>
<dbReference type="InterPro" id="IPR010895">
    <property type="entry name" value="CHRD"/>
</dbReference>
<dbReference type="AlphaFoldDB" id="A0A853IJJ8"/>
<evidence type="ECO:0000313" key="3">
    <source>
        <dbReference type="EMBL" id="NZA00883.1"/>
    </source>
</evidence>
<dbReference type="Pfam" id="PF07452">
    <property type="entry name" value="CHRD"/>
    <property type="match status" value="1"/>
</dbReference>
<dbReference type="EMBL" id="JACCKX010000001">
    <property type="protein sequence ID" value="NZA00883.1"/>
    <property type="molecule type" value="Genomic_DNA"/>
</dbReference>
<dbReference type="SMART" id="SM00754">
    <property type="entry name" value="CHRD"/>
    <property type="match status" value="1"/>
</dbReference>
<keyword evidence="4" id="KW-1185">Reference proteome</keyword>
<comment type="caution">
    <text evidence="3">The sequence shown here is derived from an EMBL/GenBank/DDBJ whole genome shotgun (WGS) entry which is preliminary data.</text>
</comment>
<dbReference type="PROSITE" id="PS50933">
    <property type="entry name" value="CHRD"/>
    <property type="match status" value="1"/>
</dbReference>
<evidence type="ECO:0000256" key="1">
    <source>
        <dbReference type="SAM" id="MobiDB-lite"/>
    </source>
</evidence>
<organism evidence="3 4">
    <name type="scientific">Ottowia beijingensis</name>
    <dbReference type="NCBI Taxonomy" id="1207057"/>
    <lineage>
        <taxon>Bacteria</taxon>
        <taxon>Pseudomonadati</taxon>
        <taxon>Pseudomonadota</taxon>
        <taxon>Betaproteobacteria</taxon>
        <taxon>Burkholderiales</taxon>
        <taxon>Comamonadaceae</taxon>
        <taxon>Ottowia</taxon>
    </lineage>
</organism>
<sequence>MPGPQVPPPPIAQPQAIPPSQPVPQPLPPVGQTMPPPVAVPAPIDPNAHLVALITRLDGSSAMPPTRSNGTAQLDAVYDSNSRVLRWKTTWSGLSGAITGVQFHGPAAEGQTAPAVMVWPGPFGPTYEGRATLTPNQAVDLMDGRWYVNVHTTSYPSGELRGQLRVVN</sequence>
<dbReference type="RefSeq" id="WP_180549417.1">
    <property type="nucleotide sequence ID" value="NZ_JACCKX010000001.1"/>
</dbReference>